<keyword evidence="5 12" id="KW-0597">Phosphoprotein</keyword>
<dbReference type="PRINTS" id="PR00344">
    <property type="entry name" value="BCTRLSENSOR"/>
</dbReference>
<evidence type="ECO:0000259" key="14">
    <source>
        <dbReference type="PROSITE" id="PS50110"/>
    </source>
</evidence>
<keyword evidence="18" id="KW-1185">Reference proteome</keyword>
<dbReference type="Pfam" id="PF02518">
    <property type="entry name" value="HATPase_c"/>
    <property type="match status" value="1"/>
</dbReference>
<feature type="domain" description="PAC" evidence="16">
    <location>
        <begin position="287"/>
        <end position="340"/>
    </location>
</feature>
<comment type="catalytic activity">
    <reaction evidence="1">
        <text>ATP + protein L-histidine = ADP + protein N-phospho-L-histidine.</text>
        <dbReference type="EC" id="2.7.13.3"/>
    </reaction>
</comment>
<dbReference type="NCBIfam" id="TIGR00229">
    <property type="entry name" value="sensory_box"/>
    <property type="match status" value="1"/>
</dbReference>
<dbReference type="EMBL" id="LGSR01000020">
    <property type="protein sequence ID" value="KOS19472.1"/>
    <property type="molecule type" value="Genomic_DNA"/>
</dbReference>
<dbReference type="Pfam" id="PF08447">
    <property type="entry name" value="PAS_3"/>
    <property type="match status" value="1"/>
</dbReference>
<feature type="modified residue" description="4-aspartylphosphate" evidence="12">
    <location>
        <position position="871"/>
    </location>
</feature>
<dbReference type="SMART" id="SM00388">
    <property type="entry name" value="HisKA"/>
    <property type="match status" value="1"/>
</dbReference>
<dbReference type="Gene3D" id="1.10.287.130">
    <property type="match status" value="1"/>
</dbReference>
<evidence type="ECO:0000313" key="18">
    <source>
        <dbReference type="Proteomes" id="UP000053831"/>
    </source>
</evidence>
<evidence type="ECO:0000259" key="15">
    <source>
        <dbReference type="PROSITE" id="PS50112"/>
    </source>
</evidence>
<evidence type="ECO:0000256" key="11">
    <source>
        <dbReference type="ARBA" id="ARBA00054109"/>
    </source>
</evidence>
<comment type="function">
    <text evidence="11">Involved in the control of the SAPK-dependent transcriptional response to peroxide stress. Regulates sty1 activity.</text>
</comment>
<dbReference type="SUPFAM" id="SSF55785">
    <property type="entry name" value="PYP-like sensor domain (PAS domain)"/>
    <property type="match status" value="1"/>
</dbReference>
<feature type="domain" description="Response regulatory" evidence="14">
    <location>
        <begin position="816"/>
        <end position="942"/>
    </location>
</feature>
<dbReference type="FunFam" id="3.30.565.10:FF:000010">
    <property type="entry name" value="Sensor histidine kinase RcsC"/>
    <property type="match status" value="1"/>
</dbReference>
<dbReference type="InterPro" id="IPR036097">
    <property type="entry name" value="HisK_dim/P_sf"/>
</dbReference>
<dbReference type="CDD" id="cd16922">
    <property type="entry name" value="HATPase_EvgS-ArcB-TorS-like"/>
    <property type="match status" value="1"/>
</dbReference>
<proteinExistence type="predicted"/>
<evidence type="ECO:0000256" key="9">
    <source>
        <dbReference type="ARBA" id="ARBA00022840"/>
    </source>
</evidence>
<dbReference type="GO" id="GO:1900745">
    <property type="term" value="P:positive regulation of p38MAPK cascade"/>
    <property type="evidence" value="ECO:0007669"/>
    <property type="project" value="UniProtKB-ARBA"/>
</dbReference>
<dbReference type="STRING" id="150374.A0A0N0RTF8"/>
<dbReference type="SMART" id="SM00387">
    <property type="entry name" value="HATPase_c"/>
    <property type="match status" value="1"/>
</dbReference>
<keyword evidence="4" id="KW-0963">Cytoplasm</keyword>
<dbReference type="CDD" id="cd00082">
    <property type="entry name" value="HisKA"/>
    <property type="match status" value="1"/>
</dbReference>
<dbReference type="PROSITE" id="PS50113">
    <property type="entry name" value="PAC"/>
    <property type="match status" value="1"/>
</dbReference>
<dbReference type="GO" id="GO:0000155">
    <property type="term" value="F:phosphorelay sensor kinase activity"/>
    <property type="evidence" value="ECO:0007669"/>
    <property type="project" value="InterPro"/>
</dbReference>
<dbReference type="GO" id="GO:0009365">
    <property type="term" value="C:protein histidine kinase complex"/>
    <property type="evidence" value="ECO:0007669"/>
    <property type="project" value="UniProtKB-ARBA"/>
</dbReference>
<dbReference type="CDD" id="cd00130">
    <property type="entry name" value="PAS"/>
    <property type="match status" value="1"/>
</dbReference>
<dbReference type="InterPro" id="IPR003661">
    <property type="entry name" value="HisK_dim/P_dom"/>
</dbReference>
<dbReference type="CDD" id="cd17546">
    <property type="entry name" value="REC_hyHK_CKI1_RcsC-like"/>
    <property type="match status" value="1"/>
</dbReference>
<dbReference type="InterPro" id="IPR013655">
    <property type="entry name" value="PAS_fold_3"/>
</dbReference>
<evidence type="ECO:0000259" key="16">
    <source>
        <dbReference type="PROSITE" id="PS50113"/>
    </source>
</evidence>
<keyword evidence="6" id="KW-0808">Transferase</keyword>
<dbReference type="Gene3D" id="3.30.565.10">
    <property type="entry name" value="Histidine kinase-like ATPase, C-terminal domain"/>
    <property type="match status" value="1"/>
</dbReference>
<comment type="subcellular location">
    <subcellularLocation>
        <location evidence="2">Cytoplasm</location>
    </subcellularLocation>
</comment>
<feature type="domain" description="Histidine kinase" evidence="13">
    <location>
        <begin position="516"/>
        <end position="739"/>
    </location>
</feature>
<dbReference type="Pfam" id="PF13188">
    <property type="entry name" value="PAS_8"/>
    <property type="match status" value="1"/>
</dbReference>
<dbReference type="Pfam" id="PF00072">
    <property type="entry name" value="Response_reg"/>
    <property type="match status" value="1"/>
</dbReference>
<dbReference type="PROSITE" id="PS50109">
    <property type="entry name" value="HIS_KIN"/>
    <property type="match status" value="1"/>
</dbReference>
<dbReference type="InterPro" id="IPR001789">
    <property type="entry name" value="Sig_transdc_resp-reg_receiver"/>
</dbReference>
<keyword evidence="8 17" id="KW-0418">Kinase</keyword>
<evidence type="ECO:0000256" key="5">
    <source>
        <dbReference type="ARBA" id="ARBA00022553"/>
    </source>
</evidence>
<dbReference type="Gene3D" id="3.30.450.20">
    <property type="entry name" value="PAS domain"/>
    <property type="match status" value="2"/>
</dbReference>
<dbReference type="InterPro" id="IPR001610">
    <property type="entry name" value="PAC"/>
</dbReference>
<evidence type="ECO:0000259" key="13">
    <source>
        <dbReference type="PROSITE" id="PS50109"/>
    </source>
</evidence>
<dbReference type="GO" id="GO:0005524">
    <property type="term" value="F:ATP binding"/>
    <property type="evidence" value="ECO:0007669"/>
    <property type="project" value="UniProtKB-KW"/>
</dbReference>
<keyword evidence="10" id="KW-0902">Two-component regulatory system</keyword>
<comment type="caution">
    <text evidence="17">The sequence shown here is derived from an EMBL/GenBank/DDBJ whole genome shotgun (WGS) entry which is preliminary data.</text>
</comment>
<evidence type="ECO:0000256" key="10">
    <source>
        <dbReference type="ARBA" id="ARBA00023012"/>
    </source>
</evidence>
<evidence type="ECO:0000256" key="3">
    <source>
        <dbReference type="ARBA" id="ARBA00012438"/>
    </source>
</evidence>
<dbReference type="Pfam" id="PF00512">
    <property type="entry name" value="HisKA"/>
    <property type="match status" value="1"/>
</dbReference>
<evidence type="ECO:0000256" key="4">
    <source>
        <dbReference type="ARBA" id="ARBA00022490"/>
    </source>
</evidence>
<dbReference type="SMART" id="SM00448">
    <property type="entry name" value="REC"/>
    <property type="match status" value="1"/>
</dbReference>
<dbReference type="PANTHER" id="PTHR45339:SF1">
    <property type="entry name" value="HYBRID SIGNAL TRANSDUCTION HISTIDINE KINASE J"/>
    <property type="match status" value="1"/>
</dbReference>
<dbReference type="SMART" id="SM00086">
    <property type="entry name" value="PAC"/>
    <property type="match status" value="1"/>
</dbReference>
<evidence type="ECO:0000256" key="7">
    <source>
        <dbReference type="ARBA" id="ARBA00022741"/>
    </source>
</evidence>
<dbReference type="InterPro" id="IPR003594">
    <property type="entry name" value="HATPase_dom"/>
</dbReference>
<dbReference type="SUPFAM" id="SSF52172">
    <property type="entry name" value="CheY-like"/>
    <property type="match status" value="1"/>
</dbReference>
<keyword evidence="9" id="KW-0067">ATP-binding</keyword>
<dbReference type="InterPro" id="IPR011006">
    <property type="entry name" value="CheY-like_superfamily"/>
</dbReference>
<dbReference type="PROSITE" id="PS50112">
    <property type="entry name" value="PAS"/>
    <property type="match status" value="1"/>
</dbReference>
<dbReference type="SUPFAM" id="SSF47384">
    <property type="entry name" value="Homodimeric domain of signal transducing histidine kinase"/>
    <property type="match status" value="1"/>
</dbReference>
<dbReference type="InterPro" id="IPR035965">
    <property type="entry name" value="PAS-like_dom_sf"/>
</dbReference>
<dbReference type="FunFam" id="1.10.287.130:FF:000002">
    <property type="entry name" value="Two-component osmosensing histidine kinase"/>
    <property type="match status" value="1"/>
</dbReference>
<dbReference type="FunFam" id="3.30.450.20:FF:000099">
    <property type="entry name" value="Sensory box sensor histidine kinase"/>
    <property type="match status" value="1"/>
</dbReference>
<dbReference type="EC" id="2.7.13.3" evidence="3"/>
<name>A0A0N0RTF8_ESCWE</name>
<evidence type="ECO:0000256" key="8">
    <source>
        <dbReference type="ARBA" id="ARBA00022777"/>
    </source>
</evidence>
<organism evidence="17 18">
    <name type="scientific">Escovopsis weberi</name>
    <dbReference type="NCBI Taxonomy" id="150374"/>
    <lineage>
        <taxon>Eukaryota</taxon>
        <taxon>Fungi</taxon>
        <taxon>Dikarya</taxon>
        <taxon>Ascomycota</taxon>
        <taxon>Pezizomycotina</taxon>
        <taxon>Sordariomycetes</taxon>
        <taxon>Hypocreomycetidae</taxon>
        <taxon>Hypocreales</taxon>
        <taxon>Hypocreaceae</taxon>
        <taxon>Escovopsis</taxon>
    </lineage>
</organism>
<dbReference type="OrthoDB" id="60033at2759"/>
<keyword evidence="7" id="KW-0547">Nucleotide-binding</keyword>
<dbReference type="SMART" id="SM00091">
    <property type="entry name" value="PAS"/>
    <property type="match status" value="2"/>
</dbReference>
<dbReference type="InterPro" id="IPR000014">
    <property type="entry name" value="PAS"/>
</dbReference>
<dbReference type="GO" id="GO:0005737">
    <property type="term" value="C:cytoplasm"/>
    <property type="evidence" value="ECO:0007669"/>
    <property type="project" value="UniProtKB-SubCell"/>
</dbReference>
<evidence type="ECO:0000256" key="2">
    <source>
        <dbReference type="ARBA" id="ARBA00004496"/>
    </source>
</evidence>
<dbReference type="AlphaFoldDB" id="A0A0N0RTF8"/>
<evidence type="ECO:0000313" key="17">
    <source>
        <dbReference type="EMBL" id="KOS19472.1"/>
    </source>
</evidence>
<dbReference type="InterPro" id="IPR036890">
    <property type="entry name" value="HATPase_C_sf"/>
</dbReference>
<evidence type="ECO:0000256" key="6">
    <source>
        <dbReference type="ARBA" id="ARBA00022679"/>
    </source>
</evidence>
<dbReference type="Proteomes" id="UP000053831">
    <property type="component" value="Unassembled WGS sequence"/>
</dbReference>
<evidence type="ECO:0000256" key="12">
    <source>
        <dbReference type="PROSITE-ProRule" id="PRU00169"/>
    </source>
</evidence>
<sequence>MTSQYRVQLAFSAMQYLPVPVIILDKRKTIVMANEAMARLLGFISMVPGNDLIAEVLDQLRGQTLSQIGVKMLTDHQKIFGTRDWNSMRNPAIAMWKDGSVVMPNKTAKAMMLKETTYHPDLEKQHDLHWELYTEDFSRMLELREWPLYEVLQTGKPSAAKRCGIFYPPGRKMILEIVGETISDPVTGEFLAGAVFGQDFTAVKDEIEEMKERDEARFRAVCESMPHLVWLSRPDGPTEFFNHNWYSYTGLRPEQCVGKLWPEVVHRDDEPELQEKWHRSINTGEPFEFSFRLRAANGGYRWFLGRAAAVRDKQTGQIERWFGTCHDIHEMKLANIHIKRTRQQLLSVLGHSLVTIFTVDTERRVTMLEGSLIWNATADDNPQDGSWYIGQDIYDVFNRLTNQRCEGERPEWLQSIEEILDGRVRNKNKELVKEHGFDHRWYRTRFIPVLGKGAKKQDSANENSPVEGVIGVIMDVTELKSKDETLREQSKEKHRAMAMAAAAKEATRLKSQFLANMSHEIRTPIAGVLGMAELLGDTELNEEQQDFVTNIQSSATSLLTVINDILDFSKVESGRLDIEKVQFSLTPLVQEIGRMLQFAVKRKSLDFQSDIGADIADDMVVIGDPGRLRQIIVNLLTNSIKFTNQGHVRFSVVKEKETEDTIEVKFVVQDTGVGIEDSARRKLFKPFFQGDSSTARRFGGTGLGLTICKNLLDLMNGSITLESTLGSGTTATFWIPFLKPSIARKASLAGLGLMPDRLSSELILSRSASDYEHLTGNLRRPEYTARASSVPSRSVSPQPSFLAEQELPFSKRAKMHVLVVDDNPVNQKIASRIIGKLGFQVSATWNGKEALNYMLGVLSGQNARPDIILMDVQMPIIDGYKCTHLLRHHLPYKNLVHDVPIVAVTASAIQGDHEKCTRAGMDDYLAKPVTMKVLEKMLIKWSLSRRVSSTSESLELDCSEGGEHCDHTHIPQVGFEPESLPHIDVTGDFYGQAAYS</sequence>
<dbReference type="PANTHER" id="PTHR45339">
    <property type="entry name" value="HYBRID SIGNAL TRANSDUCTION HISTIDINE KINASE J"/>
    <property type="match status" value="1"/>
</dbReference>
<dbReference type="Gene3D" id="3.40.50.2300">
    <property type="match status" value="1"/>
</dbReference>
<dbReference type="InterPro" id="IPR005467">
    <property type="entry name" value="His_kinase_dom"/>
</dbReference>
<gene>
    <name evidence="17" type="ORF">ESCO_000237</name>
</gene>
<dbReference type="InterPro" id="IPR000700">
    <property type="entry name" value="PAS-assoc_C"/>
</dbReference>
<evidence type="ECO:0000256" key="1">
    <source>
        <dbReference type="ARBA" id="ARBA00000085"/>
    </source>
</evidence>
<protein>
    <recommendedName>
        <fullName evidence="3">histidine kinase</fullName>
        <ecNumber evidence="3">2.7.13.3</ecNumber>
    </recommendedName>
</protein>
<dbReference type="PROSITE" id="PS50110">
    <property type="entry name" value="RESPONSE_REGULATORY"/>
    <property type="match status" value="1"/>
</dbReference>
<dbReference type="InterPro" id="IPR004358">
    <property type="entry name" value="Sig_transdc_His_kin-like_C"/>
</dbReference>
<feature type="domain" description="PAS" evidence="15">
    <location>
        <begin position="214"/>
        <end position="284"/>
    </location>
</feature>
<reference evidence="17 18" key="1">
    <citation type="submission" date="2015-07" db="EMBL/GenBank/DDBJ databases">
        <title>The genome of the fungus Escovopsis weberi, a specialized disease agent of ant agriculture.</title>
        <authorList>
            <person name="de Man T.J."/>
            <person name="Stajich J.E."/>
            <person name="Kubicek C.P."/>
            <person name="Chenthamara K."/>
            <person name="Atanasova L."/>
            <person name="Druzhinina I.S."/>
            <person name="Birnbaum S."/>
            <person name="Barribeau S.M."/>
            <person name="Teiling C."/>
            <person name="Suen G."/>
            <person name="Currie C."/>
            <person name="Gerardo N.M."/>
        </authorList>
    </citation>
    <scope>NUCLEOTIDE SEQUENCE [LARGE SCALE GENOMIC DNA]</scope>
</reference>
<dbReference type="SUPFAM" id="SSF55874">
    <property type="entry name" value="ATPase domain of HSP90 chaperone/DNA topoisomerase II/histidine kinase"/>
    <property type="match status" value="1"/>
</dbReference>
<accession>A0A0N0RTF8</accession>